<dbReference type="KEGG" id="aee:IM676_18100"/>
<sequence length="197" mass="22295">MNTPKLTVKFESALVYATSLHAKQTRKINGTPYVAHLLSVAALVLEAGGTEEEAIAALLHDSIEDQGGKATRQEIYQLFGEAVVTIIDGCTEWDTPPKPPWKERKQRYLQKLRHASPSVRLVSLADKLHNARSLLADSRQYGSRIWQEFQFGKEGTLWFYQELLQIYITTGSDFLTEEFSRVVNYLSQEGNGDMARF</sequence>
<evidence type="ECO:0000313" key="3">
    <source>
        <dbReference type="Proteomes" id="UP000593846"/>
    </source>
</evidence>
<dbReference type="InterPro" id="IPR003607">
    <property type="entry name" value="HD/PDEase_dom"/>
</dbReference>
<feature type="domain" description="HD/PDEase" evidence="1">
    <location>
        <begin position="29"/>
        <end position="140"/>
    </location>
</feature>
<proteinExistence type="predicted"/>
<keyword evidence="3" id="KW-1185">Reference proteome</keyword>
<dbReference type="SMART" id="SM00471">
    <property type="entry name" value="HDc"/>
    <property type="match status" value="1"/>
</dbReference>
<dbReference type="Proteomes" id="UP000593846">
    <property type="component" value="Chromosome"/>
</dbReference>
<accession>A0A7S6RLN3</accession>
<dbReference type="RefSeq" id="WP_200990273.1">
    <property type="nucleotide sequence ID" value="NZ_CP063311.1"/>
</dbReference>
<dbReference type="AlphaFoldDB" id="A0A7S6RLN3"/>
<reference evidence="3" key="1">
    <citation type="submission" date="2020-10" db="EMBL/GenBank/DDBJ databases">
        <title>Genome-based taxonomic classification of the species Anabaenopsis elenkinii.</title>
        <authorList>
            <person name="Delbaje E."/>
            <person name="Andreote A.P.D."/>
            <person name="Pellegrinetti T.A."/>
            <person name="Cruz R.B."/>
            <person name="Branco L.H.Z."/>
            <person name="Fiore M.F."/>
        </authorList>
    </citation>
    <scope>NUCLEOTIDE SEQUENCE [LARGE SCALE GENOMIC DNA]</scope>
    <source>
        <strain evidence="3">CCIBt3563</strain>
    </source>
</reference>
<dbReference type="GO" id="GO:0008893">
    <property type="term" value="F:guanosine-3',5'-bis(diphosphate) 3'-diphosphatase activity"/>
    <property type="evidence" value="ECO:0007669"/>
    <property type="project" value="TreeGrafter"/>
</dbReference>
<organism evidence="2 3">
    <name type="scientific">Anabaenopsis elenkinii CCIBt3563</name>
    <dbReference type="NCBI Taxonomy" id="2779889"/>
    <lineage>
        <taxon>Bacteria</taxon>
        <taxon>Bacillati</taxon>
        <taxon>Cyanobacteriota</taxon>
        <taxon>Cyanophyceae</taxon>
        <taxon>Nostocales</taxon>
        <taxon>Nodulariaceae</taxon>
        <taxon>Anabaenopsis</taxon>
    </lineage>
</organism>
<gene>
    <name evidence="2" type="ORF">IM676_18100</name>
</gene>
<dbReference type="Gene3D" id="1.10.3210.10">
    <property type="entry name" value="Hypothetical protein af1432"/>
    <property type="match status" value="1"/>
</dbReference>
<evidence type="ECO:0000259" key="1">
    <source>
        <dbReference type="SMART" id="SM00471"/>
    </source>
</evidence>
<protein>
    <submittedName>
        <fullName evidence="2">HD domain-containing protein</fullName>
    </submittedName>
</protein>
<dbReference type="EMBL" id="CP063311">
    <property type="protein sequence ID" value="QOV24777.1"/>
    <property type="molecule type" value="Genomic_DNA"/>
</dbReference>
<dbReference type="SUPFAM" id="SSF109604">
    <property type="entry name" value="HD-domain/PDEase-like"/>
    <property type="match status" value="1"/>
</dbReference>
<dbReference type="InterPro" id="IPR052194">
    <property type="entry name" value="MESH1"/>
</dbReference>
<dbReference type="PANTHER" id="PTHR46246">
    <property type="entry name" value="GUANOSINE-3',5'-BIS(DIPHOSPHATE) 3'-PYROPHOSPHOHYDROLASE MESH1"/>
    <property type="match status" value="1"/>
</dbReference>
<name>A0A7S6RLN3_9CYAN</name>
<dbReference type="PANTHER" id="PTHR46246:SF1">
    <property type="entry name" value="GUANOSINE-3',5'-BIS(DIPHOSPHATE) 3'-PYROPHOSPHOHYDROLASE MESH1"/>
    <property type="match status" value="1"/>
</dbReference>
<dbReference type="Pfam" id="PF13328">
    <property type="entry name" value="HD_4"/>
    <property type="match status" value="1"/>
</dbReference>
<evidence type="ECO:0000313" key="2">
    <source>
        <dbReference type="EMBL" id="QOV24777.1"/>
    </source>
</evidence>